<dbReference type="GO" id="GO:0015369">
    <property type="term" value="F:calcium:proton antiporter activity"/>
    <property type="evidence" value="ECO:0007669"/>
    <property type="project" value="TreeGrafter"/>
</dbReference>
<feature type="non-terminal residue" evidence="9">
    <location>
        <position position="1"/>
    </location>
</feature>
<gene>
    <name evidence="9" type="ORF">NW762_014627</name>
</gene>
<dbReference type="PANTHER" id="PTHR31503">
    <property type="entry name" value="VACUOLAR CALCIUM ION TRANSPORTER"/>
    <property type="match status" value="1"/>
</dbReference>
<feature type="transmembrane region" description="Helical" evidence="7">
    <location>
        <begin position="82"/>
        <end position="101"/>
    </location>
</feature>
<evidence type="ECO:0000256" key="2">
    <source>
        <dbReference type="ARBA" id="ARBA00022448"/>
    </source>
</evidence>
<keyword evidence="2" id="KW-0813">Transport</keyword>
<dbReference type="Pfam" id="PF01699">
    <property type="entry name" value="Na_Ca_ex"/>
    <property type="match status" value="1"/>
</dbReference>
<protein>
    <recommendedName>
        <fullName evidence="8">Sodium/calcium exchanger membrane region domain-containing protein</fullName>
    </recommendedName>
</protein>
<comment type="subcellular location">
    <subcellularLocation>
        <location evidence="1">Endomembrane system</location>
        <topology evidence="1">Multi-pass membrane protein</topology>
    </subcellularLocation>
</comment>
<evidence type="ECO:0000256" key="6">
    <source>
        <dbReference type="ARBA" id="ARBA00023136"/>
    </source>
</evidence>
<evidence type="ECO:0000313" key="9">
    <source>
        <dbReference type="EMBL" id="KAJ4244014.1"/>
    </source>
</evidence>
<proteinExistence type="predicted"/>
<comment type="caution">
    <text evidence="9">The sequence shown here is derived from an EMBL/GenBank/DDBJ whole genome shotgun (WGS) entry which is preliminary data.</text>
</comment>
<evidence type="ECO:0000256" key="1">
    <source>
        <dbReference type="ARBA" id="ARBA00004127"/>
    </source>
</evidence>
<feature type="transmembrane region" description="Helical" evidence="7">
    <location>
        <begin position="51"/>
        <end position="70"/>
    </location>
</feature>
<dbReference type="InterPro" id="IPR004837">
    <property type="entry name" value="NaCa_Exmemb"/>
</dbReference>
<dbReference type="InterPro" id="IPR004713">
    <property type="entry name" value="CaH_exchang"/>
</dbReference>
<evidence type="ECO:0000256" key="7">
    <source>
        <dbReference type="SAM" id="Phobius"/>
    </source>
</evidence>
<keyword evidence="6 7" id="KW-0472">Membrane</keyword>
<keyword evidence="3 7" id="KW-0812">Transmembrane</keyword>
<keyword evidence="10" id="KW-1185">Reference proteome</keyword>
<evidence type="ECO:0000256" key="3">
    <source>
        <dbReference type="ARBA" id="ARBA00022692"/>
    </source>
</evidence>
<dbReference type="OrthoDB" id="16982at2759"/>
<keyword evidence="5" id="KW-0406">Ion transport</keyword>
<dbReference type="AlphaFoldDB" id="A0A9W8V7L2"/>
<evidence type="ECO:0000313" key="10">
    <source>
        <dbReference type="Proteomes" id="UP001152049"/>
    </source>
</evidence>
<dbReference type="GO" id="GO:0012505">
    <property type="term" value="C:endomembrane system"/>
    <property type="evidence" value="ECO:0007669"/>
    <property type="project" value="UniProtKB-SubCell"/>
</dbReference>
<reference evidence="9" key="1">
    <citation type="submission" date="2022-09" db="EMBL/GenBank/DDBJ databases">
        <title>Fusarium specimens isolated from Avocado Roots.</title>
        <authorList>
            <person name="Stajich J."/>
            <person name="Roper C."/>
            <person name="Heimlech-Rivalta G."/>
        </authorList>
    </citation>
    <scope>NUCLEOTIDE SEQUENCE</scope>
    <source>
        <strain evidence="9">CF00136</strain>
    </source>
</reference>
<evidence type="ECO:0000259" key="8">
    <source>
        <dbReference type="Pfam" id="PF01699"/>
    </source>
</evidence>
<dbReference type="Proteomes" id="UP001152049">
    <property type="component" value="Unassembled WGS sequence"/>
</dbReference>
<feature type="transmembrane region" description="Helical" evidence="7">
    <location>
        <begin position="20"/>
        <end position="39"/>
    </location>
</feature>
<organism evidence="9 10">
    <name type="scientific">Fusarium torreyae</name>
    <dbReference type="NCBI Taxonomy" id="1237075"/>
    <lineage>
        <taxon>Eukaryota</taxon>
        <taxon>Fungi</taxon>
        <taxon>Dikarya</taxon>
        <taxon>Ascomycota</taxon>
        <taxon>Pezizomycotina</taxon>
        <taxon>Sordariomycetes</taxon>
        <taxon>Hypocreomycetidae</taxon>
        <taxon>Hypocreales</taxon>
        <taxon>Nectriaceae</taxon>
        <taxon>Fusarium</taxon>
    </lineage>
</organism>
<dbReference type="GO" id="GO:0016020">
    <property type="term" value="C:membrane"/>
    <property type="evidence" value="ECO:0007669"/>
    <property type="project" value="InterPro"/>
</dbReference>
<keyword evidence="4 7" id="KW-1133">Transmembrane helix</keyword>
<evidence type="ECO:0000256" key="4">
    <source>
        <dbReference type="ARBA" id="ARBA00022989"/>
    </source>
</evidence>
<dbReference type="PANTHER" id="PTHR31503:SF10">
    <property type="entry name" value="VNX1 PROTEIN"/>
    <property type="match status" value="1"/>
</dbReference>
<evidence type="ECO:0000256" key="5">
    <source>
        <dbReference type="ARBA" id="ARBA00023065"/>
    </source>
</evidence>
<dbReference type="GO" id="GO:0006874">
    <property type="term" value="P:intracellular calcium ion homeostasis"/>
    <property type="evidence" value="ECO:0007669"/>
    <property type="project" value="TreeGrafter"/>
</dbReference>
<dbReference type="EMBL" id="JAOQAZ010000053">
    <property type="protein sequence ID" value="KAJ4244014.1"/>
    <property type="molecule type" value="Genomic_DNA"/>
</dbReference>
<accession>A0A9W8V7L2</accession>
<name>A0A9W8V7L2_9HYPO</name>
<sequence>NAILFATNGNIALSVEIGSAYALQVCLLQIPALVFFSAVFRSPGPVQKERIFPLVFPQWDMFVVIFSVFLHGYMQNEGRSNYFKGSILLLSYTVVMIGFFLSSEQD</sequence>
<feature type="domain" description="Sodium/calcium exchanger membrane region" evidence="8">
    <location>
        <begin position="2"/>
        <end position="100"/>
    </location>
</feature>